<sequence length="607" mass="67049">MQGRVFIHRFDDSTLFQTLKHRSQGLIQAIDGHSFRDHHWIAGAASTVPFTIQVWHPKGSSSWNKVWKAGSGVLVIFAIIFGYGYVIFSGTNTSGFGILLWQGVGVTSHHSIAISVPSVATVTLSAPPVTITITATPQLDTDIGSTITGTSYLPLGTLRGDATILPSLRHHTPNSNAATQMTKITPTCGVMSPFHTVLQTPLSSDFSVPMPVVFSAQKLTKDGDDCKVHSLNLIVHTAISTQFLGNGPPSYLTEIVLDVKRNVLEAFCAHLYTHTLSPLALNEAIEVLWLANNLGATHVCNPVILLFKSCILPAECFDLDLKPSAKSHSRFLLSCEVAVYRGNLAAHLARYKDILEQIDPRTLPEIRACSRCEVAIYRGNLAAHLARYKDILEQIDPRTLPEIRVKSRYEVLKLVCDAMYNDFNPHSFEKLEFRTPMECYEFAWELDAVTICAVIFPHVSIQLTHQRGIEIYERGLFKNDTAMYCVGKDFRAAYLGGPASEPVTLPLTSMSPFDICSRQIVVGISELVCNSTWEADTYACAKTIALYMIILLASRYNMLAKDSDIIPLLMTPISPLFEVCNCERCQHSLNDLHNGLDGLLKQLATVN</sequence>
<dbReference type="EMBL" id="KN837220">
    <property type="protein sequence ID" value="KIJ32861.1"/>
    <property type="molecule type" value="Genomic_DNA"/>
</dbReference>
<gene>
    <name evidence="2" type="ORF">M422DRAFT_265198</name>
</gene>
<feature type="transmembrane region" description="Helical" evidence="1">
    <location>
        <begin position="66"/>
        <end position="88"/>
    </location>
</feature>
<reference evidence="2 3" key="1">
    <citation type="submission" date="2014-06" db="EMBL/GenBank/DDBJ databases">
        <title>Evolutionary Origins and Diversification of the Mycorrhizal Mutualists.</title>
        <authorList>
            <consortium name="DOE Joint Genome Institute"/>
            <consortium name="Mycorrhizal Genomics Consortium"/>
            <person name="Kohler A."/>
            <person name="Kuo A."/>
            <person name="Nagy L.G."/>
            <person name="Floudas D."/>
            <person name="Copeland A."/>
            <person name="Barry K.W."/>
            <person name="Cichocki N."/>
            <person name="Veneault-Fourrey C."/>
            <person name="LaButti K."/>
            <person name="Lindquist E.A."/>
            <person name="Lipzen A."/>
            <person name="Lundell T."/>
            <person name="Morin E."/>
            <person name="Murat C."/>
            <person name="Riley R."/>
            <person name="Ohm R."/>
            <person name="Sun H."/>
            <person name="Tunlid A."/>
            <person name="Henrissat B."/>
            <person name="Grigoriev I.V."/>
            <person name="Hibbett D.S."/>
            <person name="Martin F."/>
        </authorList>
    </citation>
    <scope>NUCLEOTIDE SEQUENCE [LARGE SCALE GENOMIC DNA]</scope>
    <source>
        <strain evidence="2 3">SS14</strain>
    </source>
</reference>
<keyword evidence="1" id="KW-0812">Transmembrane</keyword>
<dbReference type="HOGENOM" id="CLU_449899_0_0_1"/>
<protein>
    <recommendedName>
        <fullName evidence="4">BTB domain-containing protein</fullName>
    </recommendedName>
</protein>
<organism evidence="2 3">
    <name type="scientific">Sphaerobolus stellatus (strain SS14)</name>
    <dbReference type="NCBI Taxonomy" id="990650"/>
    <lineage>
        <taxon>Eukaryota</taxon>
        <taxon>Fungi</taxon>
        <taxon>Dikarya</taxon>
        <taxon>Basidiomycota</taxon>
        <taxon>Agaricomycotina</taxon>
        <taxon>Agaricomycetes</taxon>
        <taxon>Phallomycetidae</taxon>
        <taxon>Geastrales</taxon>
        <taxon>Sphaerobolaceae</taxon>
        <taxon>Sphaerobolus</taxon>
    </lineage>
</organism>
<keyword evidence="1" id="KW-0472">Membrane</keyword>
<name>A0A0C9V660_SPHS4</name>
<proteinExistence type="predicted"/>
<accession>A0A0C9V660</accession>
<evidence type="ECO:0008006" key="4">
    <source>
        <dbReference type="Google" id="ProtNLM"/>
    </source>
</evidence>
<evidence type="ECO:0000313" key="2">
    <source>
        <dbReference type="EMBL" id="KIJ32861.1"/>
    </source>
</evidence>
<keyword evidence="3" id="KW-1185">Reference proteome</keyword>
<keyword evidence="1" id="KW-1133">Transmembrane helix</keyword>
<dbReference type="Proteomes" id="UP000054279">
    <property type="component" value="Unassembled WGS sequence"/>
</dbReference>
<evidence type="ECO:0000313" key="3">
    <source>
        <dbReference type="Proteomes" id="UP000054279"/>
    </source>
</evidence>
<evidence type="ECO:0000256" key="1">
    <source>
        <dbReference type="SAM" id="Phobius"/>
    </source>
</evidence>
<dbReference type="AlphaFoldDB" id="A0A0C9V660"/>